<evidence type="ECO:0000256" key="1">
    <source>
        <dbReference type="ARBA" id="ARBA00010211"/>
    </source>
</evidence>
<keyword evidence="10" id="KW-1185">Reference proteome</keyword>
<proteinExistence type="inferred from homology"/>
<dbReference type="GO" id="GO:0046872">
    <property type="term" value="F:metal ion binding"/>
    <property type="evidence" value="ECO:0007669"/>
    <property type="project" value="UniProtKB-KW"/>
</dbReference>
<dbReference type="Proteomes" id="UP000235346">
    <property type="component" value="Unassembled WGS sequence"/>
</dbReference>
<evidence type="ECO:0000256" key="4">
    <source>
        <dbReference type="ARBA" id="ARBA00052790"/>
    </source>
</evidence>
<sequence>MRFVTFEQDGHQGLAIEEQEGLRGLTVNDAGYPGDLAQLLKEGEATLQKAHRWLGGGRSLEGESIRFLPPLPRPAKIICVGLNYADHTKESPYDQPDYPTVFTRFASSLIGHNAPIIRPAGSEQLDYEGEMAVIIGTGGRNISRGRALDHVAGYSIFNDASVRDYQFKSPQWTMGKNFDATGAFGPAFVTAEELPLGGKGLQLRTLLNGEVVQQANTDDLIFDVADLISIISEVLTLEPGDVLVTGTPAGVGFARTPPLYMQEGDVCSVEVEGLGTLINPVSR</sequence>
<reference evidence="9 10" key="1">
    <citation type="submission" date="2018-01" db="EMBL/GenBank/DDBJ databases">
        <title>Halomonas endophytica sp. nov., isolated from storage liquid in the stems of Populus euphratica.</title>
        <authorList>
            <person name="Chen C."/>
        </authorList>
    </citation>
    <scope>NUCLEOTIDE SEQUENCE [LARGE SCALE GENOMIC DNA]</scope>
    <source>
        <strain evidence="9 10">DSM 26881</strain>
    </source>
</reference>
<comment type="caution">
    <text evidence="9">The sequence shown here is derived from an EMBL/GenBank/DDBJ whole genome shotgun (WGS) entry which is preliminary data.</text>
</comment>
<evidence type="ECO:0000256" key="2">
    <source>
        <dbReference type="ARBA" id="ARBA00022723"/>
    </source>
</evidence>
<comment type="function">
    <text evidence="5">Decarboxylates OPET (5-oxo-pent-3-ene-1,2,5-tricarboxylic acid) into HHDD (2-hydroxy-hept-2,4-diene-1,7-dioate) and isomerizes it to OHED (2-oxo-hept-3-ene-1,7-dioate).</text>
</comment>
<evidence type="ECO:0000256" key="7">
    <source>
        <dbReference type="ARBA" id="ARBA00060680"/>
    </source>
</evidence>
<organism evidence="9 10">
    <name type="scientific">Halomonas heilongjiangensis</name>
    <dbReference type="NCBI Taxonomy" id="1387883"/>
    <lineage>
        <taxon>Bacteria</taxon>
        <taxon>Pseudomonadati</taxon>
        <taxon>Pseudomonadota</taxon>
        <taxon>Gammaproteobacteria</taxon>
        <taxon>Oceanospirillales</taxon>
        <taxon>Halomonadaceae</taxon>
        <taxon>Halomonas</taxon>
    </lineage>
</organism>
<dbReference type="FunFam" id="3.90.850.10:FF:000002">
    <property type="entry name" value="2-hydroxyhepta-2,4-diene-1,7-dioate isomerase"/>
    <property type="match status" value="1"/>
</dbReference>
<dbReference type="GO" id="GO:0018800">
    <property type="term" value="F:5-oxopent-3-ene-1,2,5-tricarboxylate decarboxylase activity"/>
    <property type="evidence" value="ECO:0007669"/>
    <property type="project" value="UniProtKB-EC"/>
</dbReference>
<dbReference type="EMBL" id="PNRE01000033">
    <property type="protein sequence ID" value="PMR70271.1"/>
    <property type="molecule type" value="Genomic_DNA"/>
</dbReference>
<evidence type="ECO:0000256" key="5">
    <source>
        <dbReference type="ARBA" id="ARBA00057150"/>
    </source>
</evidence>
<dbReference type="InterPro" id="IPR011234">
    <property type="entry name" value="Fumarylacetoacetase-like_C"/>
</dbReference>
<dbReference type="InterPro" id="IPR051121">
    <property type="entry name" value="FAH"/>
</dbReference>
<dbReference type="GO" id="GO:0019752">
    <property type="term" value="P:carboxylic acid metabolic process"/>
    <property type="evidence" value="ECO:0007669"/>
    <property type="project" value="UniProtKB-ARBA"/>
</dbReference>
<comment type="similarity">
    <text evidence="1">Belongs to the FAH family.</text>
</comment>
<name>A0A2N7TPY8_9GAMM</name>
<comment type="pathway">
    <text evidence="6">Aromatic compound metabolism; 4-hydroxyphenylacetate degradation; pyruvate and succinate semialdehyde from 4-hydroxyphenylacetate: step 4/7.</text>
</comment>
<dbReference type="OrthoDB" id="9805307at2"/>
<evidence type="ECO:0000256" key="6">
    <source>
        <dbReference type="ARBA" id="ARBA00060569"/>
    </source>
</evidence>
<comment type="pathway">
    <text evidence="7">Aromatic compound metabolism; 4-hydroxyphenylacetate degradation; pyruvate and succinate semialdehyde from 4-hydroxyphenylacetate: step 5/7.</text>
</comment>
<dbReference type="PANTHER" id="PTHR42796:SF4">
    <property type="entry name" value="FUMARYLACETOACETATE HYDROLASE DOMAIN-CONTAINING PROTEIN 2A"/>
    <property type="match status" value="1"/>
</dbReference>
<dbReference type="Pfam" id="PF01557">
    <property type="entry name" value="FAA_hydrolase"/>
    <property type="match status" value="1"/>
</dbReference>
<dbReference type="SUPFAM" id="SSF56529">
    <property type="entry name" value="FAH"/>
    <property type="match status" value="1"/>
</dbReference>
<dbReference type="AlphaFoldDB" id="A0A2N7TPY8"/>
<accession>A0A2N7TPY8</accession>
<evidence type="ECO:0000259" key="8">
    <source>
        <dbReference type="Pfam" id="PF01557"/>
    </source>
</evidence>
<dbReference type="RefSeq" id="WP_102627169.1">
    <property type="nucleotide sequence ID" value="NZ_PDOH01000055.1"/>
</dbReference>
<keyword evidence="2" id="KW-0479">Metal-binding</keyword>
<dbReference type="GO" id="GO:0008704">
    <property type="term" value="F:5-carboxymethyl-2-hydroxymuconate delta-isomerase activity"/>
    <property type="evidence" value="ECO:0007669"/>
    <property type="project" value="UniProtKB-EC"/>
</dbReference>
<dbReference type="Gene3D" id="3.90.850.10">
    <property type="entry name" value="Fumarylacetoacetase-like, C-terminal domain"/>
    <property type="match status" value="1"/>
</dbReference>
<dbReference type="PANTHER" id="PTHR42796">
    <property type="entry name" value="FUMARYLACETOACETATE HYDROLASE DOMAIN-CONTAINING PROTEIN 2A-RELATED"/>
    <property type="match status" value="1"/>
</dbReference>
<evidence type="ECO:0000313" key="9">
    <source>
        <dbReference type="EMBL" id="PMR70271.1"/>
    </source>
</evidence>
<feature type="domain" description="Fumarylacetoacetase-like C-terminal" evidence="8">
    <location>
        <begin position="76"/>
        <end position="281"/>
    </location>
</feature>
<comment type="catalytic activity">
    <reaction evidence="3">
        <text>(3E,5R)-5-carboxy-2-oxohept-3-enedioate + H(+) = (4Z)-2-oxohept-4-enedioate + CO2</text>
        <dbReference type="Rhea" id="RHEA:14397"/>
        <dbReference type="ChEBI" id="CHEBI:15378"/>
        <dbReference type="ChEBI" id="CHEBI:16526"/>
        <dbReference type="ChEBI" id="CHEBI:87491"/>
        <dbReference type="ChEBI" id="CHEBI:87507"/>
        <dbReference type="EC" id="4.1.1.68"/>
    </reaction>
</comment>
<evidence type="ECO:0000256" key="3">
    <source>
        <dbReference type="ARBA" id="ARBA00051258"/>
    </source>
</evidence>
<evidence type="ECO:0000313" key="10">
    <source>
        <dbReference type="Proteomes" id="UP000235346"/>
    </source>
</evidence>
<gene>
    <name evidence="9" type="ORF">C1H66_06925</name>
</gene>
<dbReference type="InterPro" id="IPR036663">
    <property type="entry name" value="Fumarylacetoacetase_C_sf"/>
</dbReference>
<comment type="catalytic activity">
    <reaction evidence="4">
        <text>(2E,4Z)-5-hydroxypenta-2,4-diene-1,2,5-tricarboxylate = (3E,5R)-5-carboxy-2-oxohept-3-enedioate</text>
        <dbReference type="Rhea" id="RHEA:18813"/>
        <dbReference type="ChEBI" id="CHEBI:47961"/>
        <dbReference type="ChEBI" id="CHEBI:87491"/>
        <dbReference type="EC" id="5.3.3.10"/>
    </reaction>
</comment>
<protein>
    <submittedName>
        <fullName evidence="9">5-oxopent-3-ene-1,2,5-tricarboxylate decarboxylase</fullName>
    </submittedName>
</protein>